<dbReference type="Pfam" id="PF02308">
    <property type="entry name" value="MgtC"/>
    <property type="match status" value="1"/>
</dbReference>
<protein>
    <recommendedName>
        <fullName evidence="7">Protein MgtC</fullName>
    </recommendedName>
</protein>
<proteinExistence type="inferred from homology"/>
<comment type="caution">
    <text evidence="9">The sequence shown here is derived from an EMBL/GenBank/DDBJ whole genome shotgun (WGS) entry which is preliminary data.</text>
</comment>
<dbReference type="InterPro" id="IPR049177">
    <property type="entry name" value="MgtC_SapB_SrpB_YhiD_N"/>
</dbReference>
<evidence type="ECO:0000256" key="7">
    <source>
        <dbReference type="RuleBase" id="RU365041"/>
    </source>
</evidence>
<dbReference type="Proteomes" id="UP001500021">
    <property type="component" value="Unassembled WGS sequence"/>
</dbReference>
<comment type="similarity">
    <text evidence="2 7">Belongs to the MgtC/SapB family.</text>
</comment>
<keyword evidence="7" id="KW-0997">Cell inner membrane</keyword>
<evidence type="ECO:0000256" key="6">
    <source>
        <dbReference type="ARBA" id="ARBA00023136"/>
    </source>
</evidence>
<evidence type="ECO:0000313" key="9">
    <source>
        <dbReference type="EMBL" id="GAA0815996.1"/>
    </source>
</evidence>
<feature type="transmembrane region" description="Helical" evidence="7">
    <location>
        <begin position="91"/>
        <end position="112"/>
    </location>
</feature>
<evidence type="ECO:0000256" key="5">
    <source>
        <dbReference type="ARBA" id="ARBA00022989"/>
    </source>
</evidence>
<sequence length="143" mass="15375">MIGLERQLRGKPVGIRTSTLVVLGTYIFVATATIVSTEVSDPSRIIGQVITGVGFLGAGVMLAKDGAVVGVTSAATIWILSAIGISISHGYYQTSIFFAALVVGILFGVDLLEEYSQLFTRGVHSKYKKWKTKPSRFIDTHPK</sequence>
<gene>
    <name evidence="9" type="ORF">GCM10009111_15120</name>
</gene>
<accession>A0ABP3WGU8</accession>
<keyword evidence="3" id="KW-1003">Cell membrane</keyword>
<evidence type="ECO:0000256" key="1">
    <source>
        <dbReference type="ARBA" id="ARBA00004651"/>
    </source>
</evidence>
<keyword evidence="6 7" id="KW-0472">Membrane</keyword>
<evidence type="ECO:0000256" key="3">
    <source>
        <dbReference type="ARBA" id="ARBA00022475"/>
    </source>
</evidence>
<keyword evidence="5 7" id="KW-1133">Transmembrane helix</keyword>
<dbReference type="EMBL" id="BAAAFA010000004">
    <property type="protein sequence ID" value="GAA0815996.1"/>
    <property type="molecule type" value="Genomic_DNA"/>
</dbReference>
<evidence type="ECO:0000256" key="4">
    <source>
        <dbReference type="ARBA" id="ARBA00022692"/>
    </source>
</evidence>
<comment type="subcellular location">
    <subcellularLocation>
        <location evidence="7">Cell inner membrane</location>
        <topology evidence="7">Multi-pass membrane protein</topology>
    </subcellularLocation>
    <subcellularLocation>
        <location evidence="1">Cell membrane</location>
        <topology evidence="1">Multi-pass membrane protein</topology>
    </subcellularLocation>
</comment>
<dbReference type="PANTHER" id="PTHR33778">
    <property type="entry name" value="PROTEIN MGTC"/>
    <property type="match status" value="1"/>
</dbReference>
<evidence type="ECO:0000313" key="10">
    <source>
        <dbReference type="Proteomes" id="UP001500021"/>
    </source>
</evidence>
<keyword evidence="10" id="KW-1185">Reference proteome</keyword>
<name>A0ABP3WGU8_9GAMM</name>
<evidence type="ECO:0000259" key="8">
    <source>
        <dbReference type="Pfam" id="PF02308"/>
    </source>
</evidence>
<organism evidence="9 10">
    <name type="scientific">Colwellia asteriadis</name>
    <dbReference type="NCBI Taxonomy" id="517723"/>
    <lineage>
        <taxon>Bacteria</taxon>
        <taxon>Pseudomonadati</taxon>
        <taxon>Pseudomonadota</taxon>
        <taxon>Gammaproteobacteria</taxon>
        <taxon>Alteromonadales</taxon>
        <taxon>Colwelliaceae</taxon>
        <taxon>Colwellia</taxon>
    </lineage>
</organism>
<evidence type="ECO:0000256" key="2">
    <source>
        <dbReference type="ARBA" id="ARBA00009298"/>
    </source>
</evidence>
<dbReference type="PRINTS" id="PR01837">
    <property type="entry name" value="MGTCSAPBPROT"/>
</dbReference>
<keyword evidence="4 7" id="KW-0812">Transmembrane</keyword>
<feature type="transmembrane region" description="Helical" evidence="7">
    <location>
        <begin position="45"/>
        <end position="62"/>
    </location>
</feature>
<dbReference type="InterPro" id="IPR003416">
    <property type="entry name" value="MgtC/SapB/SrpB/YhiD_fam"/>
</dbReference>
<feature type="transmembrane region" description="Helical" evidence="7">
    <location>
        <begin position="67"/>
        <end position="85"/>
    </location>
</feature>
<dbReference type="PANTHER" id="PTHR33778:SF1">
    <property type="entry name" value="MAGNESIUM TRANSPORTER YHID-RELATED"/>
    <property type="match status" value="1"/>
</dbReference>
<feature type="transmembrane region" description="Helical" evidence="7">
    <location>
        <begin position="20"/>
        <end position="39"/>
    </location>
</feature>
<reference evidence="10" key="1">
    <citation type="journal article" date="2019" name="Int. J. Syst. Evol. Microbiol.">
        <title>The Global Catalogue of Microorganisms (GCM) 10K type strain sequencing project: providing services to taxonomists for standard genome sequencing and annotation.</title>
        <authorList>
            <consortium name="The Broad Institute Genomics Platform"/>
            <consortium name="The Broad Institute Genome Sequencing Center for Infectious Disease"/>
            <person name="Wu L."/>
            <person name="Ma J."/>
        </authorList>
    </citation>
    <scope>NUCLEOTIDE SEQUENCE [LARGE SCALE GENOMIC DNA]</scope>
    <source>
        <strain evidence="10">JCM 15608</strain>
    </source>
</reference>
<feature type="domain" description="MgtC/SapB/SrpB/YhiD N-terminal" evidence="8">
    <location>
        <begin position="1"/>
        <end position="114"/>
    </location>
</feature>